<accession>A0A1N6TP60</accession>
<dbReference type="AlphaFoldDB" id="A0A1N6TP60"/>
<reference evidence="4" key="1">
    <citation type="submission" date="2017-01" db="EMBL/GenBank/DDBJ databases">
        <authorList>
            <person name="Varghese N."/>
            <person name="Submissions S."/>
        </authorList>
    </citation>
    <scope>NUCLEOTIDE SEQUENCE [LARGE SCALE GENOMIC DNA]</scope>
    <source>
        <strain evidence="4">3bp</strain>
    </source>
</reference>
<keyword evidence="2" id="KW-1133">Transmembrane helix</keyword>
<name>A0A1N6TP60_9MICO</name>
<proteinExistence type="predicted"/>
<sequence length="202" mass="21178">MPDALDGAPFAALFAFFFAIAFVRTQATYWIARLVTTWTLDRTRPVKPWVARVHAWLSGRSAARGIETVRRWGVLAVPASFLATGTKTVINAAAGVVRMPFGRYLAAMILGCAVHATIYATVGWAVWTAAFAAATGSPTGVAVLVAIVVVVVVAVVLMARRRAARAGADAAVVPTGAPAGDVPALDGQATLPRDEDAPHTDR</sequence>
<evidence type="ECO:0000256" key="1">
    <source>
        <dbReference type="SAM" id="MobiDB-lite"/>
    </source>
</evidence>
<evidence type="ECO:0000313" key="4">
    <source>
        <dbReference type="Proteomes" id="UP000186235"/>
    </source>
</evidence>
<feature type="transmembrane region" description="Helical" evidence="2">
    <location>
        <begin position="12"/>
        <end position="32"/>
    </location>
</feature>
<evidence type="ECO:0000313" key="3">
    <source>
        <dbReference type="EMBL" id="SIQ55139.1"/>
    </source>
</evidence>
<keyword evidence="4" id="KW-1185">Reference proteome</keyword>
<dbReference type="GeneID" id="95685185"/>
<keyword evidence="2" id="KW-0812">Transmembrane</keyword>
<feature type="transmembrane region" description="Helical" evidence="2">
    <location>
        <begin position="139"/>
        <end position="159"/>
    </location>
</feature>
<dbReference type="EMBL" id="FTMI01000005">
    <property type="protein sequence ID" value="SIQ55139.1"/>
    <property type="molecule type" value="Genomic_DNA"/>
</dbReference>
<feature type="compositionally biased region" description="Basic and acidic residues" evidence="1">
    <location>
        <begin position="192"/>
        <end position="202"/>
    </location>
</feature>
<dbReference type="Proteomes" id="UP000186235">
    <property type="component" value="Unassembled WGS sequence"/>
</dbReference>
<protein>
    <submittedName>
        <fullName evidence="3">Membrane protein DedA, SNARE-associated domain</fullName>
    </submittedName>
</protein>
<evidence type="ECO:0000256" key="2">
    <source>
        <dbReference type="SAM" id="Phobius"/>
    </source>
</evidence>
<feature type="transmembrane region" description="Helical" evidence="2">
    <location>
        <begin position="104"/>
        <end position="127"/>
    </location>
</feature>
<keyword evidence="2" id="KW-0472">Membrane</keyword>
<feature type="region of interest" description="Disordered" evidence="1">
    <location>
        <begin position="177"/>
        <end position="202"/>
    </location>
</feature>
<gene>
    <name evidence="3" type="ORF">SAMN05518682_2843</name>
</gene>
<organism evidence="3 4">
    <name type="scientific">Cellulosimicrobium aquatile</name>
    <dbReference type="NCBI Taxonomy" id="1612203"/>
    <lineage>
        <taxon>Bacteria</taxon>
        <taxon>Bacillati</taxon>
        <taxon>Actinomycetota</taxon>
        <taxon>Actinomycetes</taxon>
        <taxon>Micrococcales</taxon>
        <taxon>Promicromonosporaceae</taxon>
        <taxon>Cellulosimicrobium</taxon>
    </lineage>
</organism>
<dbReference type="RefSeq" id="WP_076405531.1">
    <property type="nucleotide sequence ID" value="NZ_FTMI01000005.1"/>
</dbReference>